<organism evidence="4 5">
    <name type="scientific">Thermodesulfatator autotrophicus</name>
    <dbReference type="NCBI Taxonomy" id="1795632"/>
    <lineage>
        <taxon>Bacteria</taxon>
        <taxon>Pseudomonadati</taxon>
        <taxon>Thermodesulfobacteriota</taxon>
        <taxon>Thermodesulfobacteria</taxon>
        <taxon>Thermodesulfobacteriales</taxon>
        <taxon>Thermodesulfatatoraceae</taxon>
        <taxon>Thermodesulfatator</taxon>
    </lineage>
</organism>
<dbReference type="EMBL" id="LSFI01000020">
    <property type="protein sequence ID" value="OAG27766.1"/>
    <property type="molecule type" value="Genomic_DNA"/>
</dbReference>
<evidence type="ECO:0000313" key="4">
    <source>
        <dbReference type="EMBL" id="OAG27766.1"/>
    </source>
</evidence>
<reference evidence="4 5" key="1">
    <citation type="submission" date="2016-02" db="EMBL/GenBank/DDBJ databases">
        <title>Draft genome sequence of Thermodesulfatator sp. S606.</title>
        <authorList>
            <person name="Lai Q."/>
            <person name="Cao J."/>
            <person name="Dupont S."/>
            <person name="Shao Z."/>
            <person name="Jebbar M."/>
            <person name="Alain K."/>
        </authorList>
    </citation>
    <scope>NUCLEOTIDE SEQUENCE [LARGE SCALE GENOMIC DNA]</scope>
    <source>
        <strain evidence="4 5">S606</strain>
    </source>
</reference>
<gene>
    <name evidence="4" type="ORF">TH606_05270</name>
</gene>
<evidence type="ECO:0000313" key="5">
    <source>
        <dbReference type="Proteomes" id="UP000076964"/>
    </source>
</evidence>
<sequence length="646" mass="71756">MSTKSRKIHYPFSAIVGQEEARLALILSAITREVRGVLLSGEKGTGKSTMARALAALLPPLESQKPAPFVNLPLNTTEDALIGYLDLEKTLYQRKPVFTPGLLVKAHQGVLYIDEVNLLPEHITSALLDAAESGHLVIEREGFSYELPAEFILIGSMNPEEGALSPQFLDRFGLAIEVSAEKDPELRAEIIKRRLLFEKDPLTFYAQFEKAEEDLKNRLKQAQALYPEVHLPSRLKALIAELTREALAQGHRADLILASAARAHAAYRGGKEANLEDIEAVAEMVLRHRRREKSPKASHNPREKPKKNTEQKQPPKPEQRKPEKQEKRPENLKSHKEEPSHNSEKEPSLKPPEEVKPHEGQDQVHEIGEVFKVRPLDVKIRYHFRGKSGKRTSSHGNRGRFVKAVNPKGRVKDIAVSATLKAAAPYQRLRGAGPGKGFIVKPQDLREKLRRAKTGHLLIFCVDASGSMAAQARMRETKGAIMSLLLSAYQKRDQVAMITFRGKEARLVLPPTNSVELAGRLLRDLPVGGSTPLSAALALLNKLLHQKTTREPEKPVSVFLITDGRGNVSLGEGKPQDEVKRLAQSLSHSFPQVSFVVIDTETGQVKLEMARELAGALKAQYFTPEALKADRLVAIAREILPKENAR</sequence>
<evidence type="ECO:0000259" key="3">
    <source>
        <dbReference type="PROSITE" id="PS50234"/>
    </source>
</evidence>
<dbReference type="Proteomes" id="UP000076964">
    <property type="component" value="Unassembled WGS sequence"/>
</dbReference>
<dbReference type="Pfam" id="PF13519">
    <property type="entry name" value="VWA_2"/>
    <property type="match status" value="1"/>
</dbReference>
<dbReference type="InterPro" id="IPR041628">
    <property type="entry name" value="ChlI/MoxR_AAA_lid"/>
</dbReference>
<comment type="similarity">
    <text evidence="1">Belongs to the Mg-chelatase subunits D/I family.</text>
</comment>
<name>A0A177E7T1_9BACT</name>
<dbReference type="SMART" id="SM00382">
    <property type="entry name" value="AAA"/>
    <property type="match status" value="1"/>
</dbReference>
<dbReference type="Gene3D" id="3.40.50.300">
    <property type="entry name" value="P-loop containing nucleotide triphosphate hydrolases"/>
    <property type="match status" value="1"/>
</dbReference>
<dbReference type="GO" id="GO:0005524">
    <property type="term" value="F:ATP binding"/>
    <property type="evidence" value="ECO:0007669"/>
    <property type="project" value="InterPro"/>
</dbReference>
<dbReference type="Pfam" id="PF07728">
    <property type="entry name" value="AAA_5"/>
    <property type="match status" value="1"/>
</dbReference>
<accession>A0A177E7T1</accession>
<dbReference type="OrthoDB" id="9775079at2"/>
<dbReference type="SUPFAM" id="SSF53300">
    <property type="entry name" value="vWA-like"/>
    <property type="match status" value="1"/>
</dbReference>
<dbReference type="AlphaFoldDB" id="A0A177E7T1"/>
<dbReference type="InterPro" id="IPR011704">
    <property type="entry name" value="ATPase_dyneun-rel_AAA"/>
</dbReference>
<dbReference type="STRING" id="1795632.TH606_05270"/>
<dbReference type="InterPro" id="IPR041702">
    <property type="entry name" value="BchD/ChlD_VWA"/>
</dbReference>
<evidence type="ECO:0000256" key="2">
    <source>
        <dbReference type="SAM" id="MobiDB-lite"/>
    </source>
</evidence>
<dbReference type="CDD" id="cd01451">
    <property type="entry name" value="vWA_Magnesium_chelatase"/>
    <property type="match status" value="1"/>
</dbReference>
<dbReference type="PANTHER" id="PTHR35023">
    <property type="entry name" value="CHELATASE-RELATED"/>
    <property type="match status" value="1"/>
</dbReference>
<dbReference type="InterPro" id="IPR036465">
    <property type="entry name" value="vWFA_dom_sf"/>
</dbReference>
<dbReference type="CDD" id="cd00009">
    <property type="entry name" value="AAA"/>
    <property type="match status" value="1"/>
</dbReference>
<dbReference type="Pfam" id="PF17863">
    <property type="entry name" value="AAA_lid_2"/>
    <property type="match status" value="1"/>
</dbReference>
<dbReference type="SMART" id="SM00327">
    <property type="entry name" value="VWA"/>
    <property type="match status" value="1"/>
</dbReference>
<dbReference type="Gene3D" id="3.40.50.410">
    <property type="entry name" value="von Willebrand factor, type A domain"/>
    <property type="match status" value="1"/>
</dbReference>
<protein>
    <recommendedName>
        <fullName evidence="3">VWFA domain-containing protein</fullName>
    </recommendedName>
</protein>
<dbReference type="InterPro" id="IPR002035">
    <property type="entry name" value="VWF_A"/>
</dbReference>
<keyword evidence="5" id="KW-1185">Reference proteome</keyword>
<dbReference type="RefSeq" id="WP_068541875.1">
    <property type="nucleotide sequence ID" value="NZ_LSFI01000020.1"/>
</dbReference>
<dbReference type="InterPro" id="IPR027417">
    <property type="entry name" value="P-loop_NTPase"/>
</dbReference>
<dbReference type="Gene3D" id="1.10.8.80">
    <property type="entry name" value="Magnesium chelatase subunit I, C-Terminal domain"/>
    <property type="match status" value="1"/>
</dbReference>
<comment type="caution">
    <text evidence="4">The sequence shown here is derived from an EMBL/GenBank/DDBJ whole genome shotgun (WGS) entry which is preliminary data.</text>
</comment>
<dbReference type="PROSITE" id="PS50234">
    <property type="entry name" value="VWFA"/>
    <property type="match status" value="1"/>
</dbReference>
<feature type="domain" description="VWFA" evidence="3">
    <location>
        <begin position="457"/>
        <end position="639"/>
    </location>
</feature>
<feature type="region of interest" description="Disordered" evidence="2">
    <location>
        <begin position="288"/>
        <end position="362"/>
    </location>
</feature>
<dbReference type="SUPFAM" id="SSF52540">
    <property type="entry name" value="P-loop containing nucleoside triphosphate hydrolases"/>
    <property type="match status" value="1"/>
</dbReference>
<dbReference type="InterPro" id="IPR052989">
    <property type="entry name" value="Mg-chelatase_DI-like"/>
</dbReference>
<dbReference type="PANTHER" id="PTHR35023:SF1">
    <property type="entry name" value="MG-PROTOPORPHYRIN IX CHELATASE"/>
    <property type="match status" value="1"/>
</dbReference>
<feature type="compositionally biased region" description="Basic and acidic residues" evidence="2">
    <location>
        <begin position="300"/>
        <end position="362"/>
    </location>
</feature>
<proteinExistence type="inferred from homology"/>
<evidence type="ECO:0000256" key="1">
    <source>
        <dbReference type="ARBA" id="ARBA00005799"/>
    </source>
</evidence>
<dbReference type="InterPro" id="IPR003593">
    <property type="entry name" value="AAA+_ATPase"/>
</dbReference>
<dbReference type="GO" id="GO:0016887">
    <property type="term" value="F:ATP hydrolysis activity"/>
    <property type="evidence" value="ECO:0007669"/>
    <property type="project" value="InterPro"/>
</dbReference>